<feature type="region of interest" description="Disordered" evidence="1">
    <location>
        <begin position="183"/>
        <end position="203"/>
    </location>
</feature>
<dbReference type="AlphaFoldDB" id="A0A6A6QG36"/>
<evidence type="ECO:0000313" key="4">
    <source>
        <dbReference type="Proteomes" id="UP000799750"/>
    </source>
</evidence>
<keyword evidence="4" id="KW-1185">Reference proteome</keyword>
<dbReference type="Proteomes" id="UP000799750">
    <property type="component" value="Unassembled WGS sequence"/>
</dbReference>
<accession>A0A6A6QG36</accession>
<protein>
    <recommendedName>
        <fullName evidence="2">VOC domain-containing protein</fullName>
    </recommendedName>
</protein>
<feature type="domain" description="VOC" evidence="2">
    <location>
        <begin position="21"/>
        <end position="140"/>
    </location>
</feature>
<dbReference type="SUPFAM" id="SSF54593">
    <property type="entry name" value="Glyoxalase/Bleomycin resistance protein/Dihydroxybiphenyl dioxygenase"/>
    <property type="match status" value="1"/>
</dbReference>
<dbReference type="PROSITE" id="PS51819">
    <property type="entry name" value="VOC"/>
    <property type="match status" value="1"/>
</dbReference>
<dbReference type="InterPro" id="IPR004360">
    <property type="entry name" value="Glyas_Fos-R_dOase_dom"/>
</dbReference>
<name>A0A6A6QG36_9PEZI</name>
<dbReference type="EMBL" id="MU004195">
    <property type="protein sequence ID" value="KAF2491365.1"/>
    <property type="molecule type" value="Genomic_DNA"/>
</dbReference>
<gene>
    <name evidence="3" type="ORF">BU16DRAFT_468965</name>
</gene>
<dbReference type="OrthoDB" id="5371818at2759"/>
<dbReference type="InterPro" id="IPR029068">
    <property type="entry name" value="Glyas_Bleomycin-R_OHBP_Dase"/>
</dbReference>
<dbReference type="InterPro" id="IPR037523">
    <property type="entry name" value="VOC_core"/>
</dbReference>
<dbReference type="Pfam" id="PF00903">
    <property type="entry name" value="Glyoxalase"/>
    <property type="match status" value="1"/>
</dbReference>
<evidence type="ECO:0000256" key="1">
    <source>
        <dbReference type="SAM" id="MobiDB-lite"/>
    </source>
</evidence>
<sequence>MAPSKAPTLSNPGKTVLKPSYLAHFVLKTQVSTYHDLVDYYKTFLNAEANYEDDHNAFITYDEEHHRIGICAFEWCEPKVRASVGLVHVAFAFDNLFDLALAYRQRKANGIEPYWCVNHGPTTSIYYKDPDGNDIETFCDNYASVAETKIAMDTPAFAANPAGIEFDPEGLVKRLEAGESDASIKNMENMPPFEHKGGRPYVK</sequence>
<organism evidence="3 4">
    <name type="scientific">Lophium mytilinum</name>
    <dbReference type="NCBI Taxonomy" id="390894"/>
    <lineage>
        <taxon>Eukaryota</taxon>
        <taxon>Fungi</taxon>
        <taxon>Dikarya</taxon>
        <taxon>Ascomycota</taxon>
        <taxon>Pezizomycotina</taxon>
        <taxon>Dothideomycetes</taxon>
        <taxon>Pleosporomycetidae</taxon>
        <taxon>Mytilinidiales</taxon>
        <taxon>Mytilinidiaceae</taxon>
        <taxon>Lophium</taxon>
    </lineage>
</organism>
<evidence type="ECO:0000259" key="2">
    <source>
        <dbReference type="PROSITE" id="PS51819"/>
    </source>
</evidence>
<dbReference type="Gene3D" id="3.10.180.10">
    <property type="entry name" value="2,3-Dihydroxybiphenyl 1,2-Dioxygenase, domain 1"/>
    <property type="match status" value="1"/>
</dbReference>
<proteinExistence type="predicted"/>
<evidence type="ECO:0000313" key="3">
    <source>
        <dbReference type="EMBL" id="KAF2491365.1"/>
    </source>
</evidence>
<reference evidence="3" key="1">
    <citation type="journal article" date="2020" name="Stud. Mycol.">
        <title>101 Dothideomycetes genomes: a test case for predicting lifestyles and emergence of pathogens.</title>
        <authorList>
            <person name="Haridas S."/>
            <person name="Albert R."/>
            <person name="Binder M."/>
            <person name="Bloem J."/>
            <person name="Labutti K."/>
            <person name="Salamov A."/>
            <person name="Andreopoulos B."/>
            <person name="Baker S."/>
            <person name="Barry K."/>
            <person name="Bills G."/>
            <person name="Bluhm B."/>
            <person name="Cannon C."/>
            <person name="Castanera R."/>
            <person name="Culley D."/>
            <person name="Daum C."/>
            <person name="Ezra D."/>
            <person name="Gonzalez J."/>
            <person name="Henrissat B."/>
            <person name="Kuo A."/>
            <person name="Liang C."/>
            <person name="Lipzen A."/>
            <person name="Lutzoni F."/>
            <person name="Magnuson J."/>
            <person name="Mondo S."/>
            <person name="Nolan M."/>
            <person name="Ohm R."/>
            <person name="Pangilinan J."/>
            <person name="Park H.-J."/>
            <person name="Ramirez L."/>
            <person name="Alfaro M."/>
            <person name="Sun H."/>
            <person name="Tritt A."/>
            <person name="Yoshinaga Y."/>
            <person name="Zwiers L.-H."/>
            <person name="Turgeon B."/>
            <person name="Goodwin S."/>
            <person name="Spatafora J."/>
            <person name="Crous P."/>
            <person name="Grigoriev I."/>
        </authorList>
    </citation>
    <scope>NUCLEOTIDE SEQUENCE</scope>
    <source>
        <strain evidence="3">CBS 269.34</strain>
    </source>
</reference>